<keyword evidence="2" id="KW-1185">Reference proteome</keyword>
<gene>
    <name evidence="1" type="ORF">V6N12_029557</name>
</gene>
<proteinExistence type="predicted"/>
<evidence type="ECO:0000313" key="2">
    <source>
        <dbReference type="Proteomes" id="UP001472677"/>
    </source>
</evidence>
<dbReference type="EMBL" id="JBBPBM010000041">
    <property type="protein sequence ID" value="KAK8524699.1"/>
    <property type="molecule type" value="Genomic_DNA"/>
</dbReference>
<reference evidence="1 2" key="1">
    <citation type="journal article" date="2024" name="G3 (Bethesda)">
        <title>Genome assembly of Hibiscus sabdariffa L. provides insights into metabolisms of medicinal natural products.</title>
        <authorList>
            <person name="Kim T."/>
        </authorList>
    </citation>
    <scope>NUCLEOTIDE SEQUENCE [LARGE SCALE GENOMIC DNA]</scope>
    <source>
        <strain evidence="1">TK-2024</strain>
        <tissue evidence="1">Old leaves</tissue>
    </source>
</reference>
<organism evidence="1 2">
    <name type="scientific">Hibiscus sabdariffa</name>
    <name type="common">roselle</name>
    <dbReference type="NCBI Taxonomy" id="183260"/>
    <lineage>
        <taxon>Eukaryota</taxon>
        <taxon>Viridiplantae</taxon>
        <taxon>Streptophyta</taxon>
        <taxon>Embryophyta</taxon>
        <taxon>Tracheophyta</taxon>
        <taxon>Spermatophyta</taxon>
        <taxon>Magnoliopsida</taxon>
        <taxon>eudicotyledons</taxon>
        <taxon>Gunneridae</taxon>
        <taxon>Pentapetalae</taxon>
        <taxon>rosids</taxon>
        <taxon>malvids</taxon>
        <taxon>Malvales</taxon>
        <taxon>Malvaceae</taxon>
        <taxon>Malvoideae</taxon>
        <taxon>Hibiscus</taxon>
    </lineage>
</organism>
<evidence type="ECO:0000313" key="1">
    <source>
        <dbReference type="EMBL" id="KAK8524699.1"/>
    </source>
</evidence>
<accession>A0ABR2CY75</accession>
<protein>
    <submittedName>
        <fullName evidence="1">Uncharacterized protein</fullName>
    </submittedName>
</protein>
<dbReference type="Proteomes" id="UP001472677">
    <property type="component" value="Unassembled WGS sequence"/>
</dbReference>
<comment type="caution">
    <text evidence="1">The sequence shown here is derived from an EMBL/GenBank/DDBJ whole genome shotgun (WGS) entry which is preliminary data.</text>
</comment>
<sequence>MPTQIHFSYWIRFQCHGDVAQMVECSLSMREYIYFVPTDFRQTVSGILSGNPKEKSAGVTVAVVALTSTLVYFQLLMTRNSVAPALDFSAGLELTVMPGCIKVPPLSLGELHLCRNPLILDQAGSRVGYNFDKQILRWGTTTMSWGCSSDEEGRNMAVQGKEQRTLGEFYARQRLAFFAGTVSPIKQMQSGLGILWFSANWIDPFVRSSTEAVCKLLETLWNYLMICMFVVFHPNRAGIEGVSLLAAAFHGKEAVKSLVGKEIGAKKVRKAPGCSLIEIYGGCPNYCLWRILGWFCPDLLLDCSTHFIVLVKRKRPSEPAQMVERSLSMREDGIVGVSLLVHFLGKRQLRARLSEVSSLNNGGVRVLLPNFYPSFNQLDWAGSVRDKITCILIGQPTLLCLLTARGLVKWVGQLRCKSFCPAFRLNESQTVPDQRICSRDTCKRGGTISSTPAPV</sequence>
<name>A0ABR2CY75_9ROSI</name>